<protein>
    <submittedName>
        <fullName evidence="1">Uncharacterized protein</fullName>
    </submittedName>
</protein>
<reference evidence="1 2" key="1">
    <citation type="submission" date="2019-08" db="EMBL/GenBank/DDBJ databases">
        <title>Bacillus genomes from the desert of Cuatro Cienegas, Coahuila.</title>
        <authorList>
            <person name="Olmedo-Alvarez G."/>
        </authorList>
    </citation>
    <scope>NUCLEOTIDE SEQUENCE [LARGE SCALE GENOMIC DNA]</scope>
    <source>
        <strain evidence="1 2">CH451a_14T</strain>
    </source>
</reference>
<evidence type="ECO:0000313" key="2">
    <source>
        <dbReference type="Proteomes" id="UP000325054"/>
    </source>
</evidence>
<dbReference type="AlphaFoldDB" id="A0A5D4TI53"/>
<accession>A0A5D4TI53</accession>
<name>A0A5D4TI53_9BACI</name>
<proteinExistence type="predicted"/>
<dbReference type="RefSeq" id="WP_148992583.1">
    <property type="nucleotide sequence ID" value="NZ_VTEW01000016.1"/>
</dbReference>
<dbReference type="EMBL" id="VTEW01000016">
    <property type="protein sequence ID" value="TYS75480.1"/>
    <property type="molecule type" value="Genomic_DNA"/>
</dbReference>
<dbReference type="OrthoDB" id="4774735at2"/>
<comment type="caution">
    <text evidence="1">The sequence shown here is derived from an EMBL/GenBank/DDBJ whole genome shotgun (WGS) entry which is preliminary data.</text>
</comment>
<organism evidence="1 2">
    <name type="scientific">Rossellomorea aquimaris</name>
    <dbReference type="NCBI Taxonomy" id="189382"/>
    <lineage>
        <taxon>Bacteria</taxon>
        <taxon>Bacillati</taxon>
        <taxon>Bacillota</taxon>
        <taxon>Bacilli</taxon>
        <taxon>Bacillales</taxon>
        <taxon>Bacillaceae</taxon>
        <taxon>Rossellomorea</taxon>
    </lineage>
</organism>
<sequence length="120" mass="13652">MRSYLEFTVDLKPFDAVSKILSHPDYKEELAFQDYKVANGKDEDPNAIAILVFEKYFFRNNSTATLTVTVSDFEGDTTVKCISTGNGDGVFDIGWWAGKSFIKPLRKILNPYILEMKQEP</sequence>
<dbReference type="Pfam" id="PF19524">
    <property type="entry name" value="DUF6054"/>
    <property type="match status" value="1"/>
</dbReference>
<dbReference type="InterPro" id="IPR046117">
    <property type="entry name" value="DUF6054"/>
</dbReference>
<evidence type="ECO:0000313" key="1">
    <source>
        <dbReference type="EMBL" id="TYS75480.1"/>
    </source>
</evidence>
<gene>
    <name evidence="1" type="ORF">FZC80_16930</name>
</gene>
<dbReference type="Proteomes" id="UP000325054">
    <property type="component" value="Unassembled WGS sequence"/>
</dbReference>